<sequence length="83" mass="9125">MKTYLDRLIDPRGWLEWNQTTDVSTLFYAEFQNKGPGASTSGLVTWPGFRILHSASEASRFTVGTFLAGSSWIPPGVPFTSGL</sequence>
<name>A0ABM1R7H3_CAMSA</name>
<dbReference type="InterPro" id="IPR000070">
    <property type="entry name" value="Pectinesterase_cat"/>
</dbReference>
<dbReference type="PANTHER" id="PTHR31707">
    <property type="entry name" value="PECTINESTERASE"/>
    <property type="match status" value="1"/>
</dbReference>
<dbReference type="Gene3D" id="2.160.20.10">
    <property type="entry name" value="Single-stranded right-handed beta-helix, Pectin lyase-like"/>
    <property type="match status" value="1"/>
</dbReference>
<comment type="pathway">
    <text evidence="1">Glycan metabolism; pectin degradation; 2-dehydro-3-deoxy-D-gluconate from pectin: step 1/5.</text>
</comment>
<dbReference type="Pfam" id="PF01095">
    <property type="entry name" value="Pectinesterase"/>
    <property type="match status" value="1"/>
</dbReference>
<evidence type="ECO:0000256" key="2">
    <source>
        <dbReference type="ARBA" id="ARBA00022801"/>
    </source>
</evidence>
<dbReference type="InterPro" id="IPR012334">
    <property type="entry name" value="Pectin_lyas_fold"/>
</dbReference>
<feature type="domain" description="Pectinesterase catalytic" evidence="4">
    <location>
        <begin position="1"/>
        <end position="69"/>
    </location>
</feature>
<proteinExistence type="predicted"/>
<dbReference type="RefSeq" id="XP_019094961.1">
    <property type="nucleotide sequence ID" value="XM_019239416.1"/>
</dbReference>
<keyword evidence="2" id="KW-0378">Hydrolase</keyword>
<dbReference type="InterPro" id="IPR011050">
    <property type="entry name" value="Pectin_lyase_fold/virulence"/>
</dbReference>
<organism evidence="5 6">
    <name type="scientific">Camelina sativa</name>
    <name type="common">False flax</name>
    <name type="synonym">Myagrum sativum</name>
    <dbReference type="NCBI Taxonomy" id="90675"/>
    <lineage>
        <taxon>Eukaryota</taxon>
        <taxon>Viridiplantae</taxon>
        <taxon>Streptophyta</taxon>
        <taxon>Embryophyta</taxon>
        <taxon>Tracheophyta</taxon>
        <taxon>Spermatophyta</taxon>
        <taxon>Magnoliopsida</taxon>
        <taxon>eudicotyledons</taxon>
        <taxon>Gunneridae</taxon>
        <taxon>Pentapetalae</taxon>
        <taxon>rosids</taxon>
        <taxon>malvids</taxon>
        <taxon>Brassicales</taxon>
        <taxon>Brassicaceae</taxon>
        <taxon>Camelineae</taxon>
        <taxon>Camelina</taxon>
    </lineage>
</organism>
<evidence type="ECO:0000313" key="6">
    <source>
        <dbReference type="RefSeq" id="XP_019094961.1"/>
    </source>
</evidence>
<dbReference type="Proteomes" id="UP000694864">
    <property type="component" value="Chromosome 17"/>
</dbReference>
<keyword evidence="5" id="KW-1185">Reference proteome</keyword>
<evidence type="ECO:0000256" key="1">
    <source>
        <dbReference type="ARBA" id="ARBA00005184"/>
    </source>
</evidence>
<evidence type="ECO:0000259" key="4">
    <source>
        <dbReference type="Pfam" id="PF01095"/>
    </source>
</evidence>
<dbReference type="SUPFAM" id="SSF51126">
    <property type="entry name" value="Pectin lyase-like"/>
    <property type="match status" value="1"/>
</dbReference>
<evidence type="ECO:0000313" key="5">
    <source>
        <dbReference type="Proteomes" id="UP000694864"/>
    </source>
</evidence>
<reference evidence="6" key="2">
    <citation type="submission" date="2025-08" db="UniProtKB">
        <authorList>
            <consortium name="RefSeq"/>
        </authorList>
    </citation>
    <scope>IDENTIFICATION</scope>
    <source>
        <tissue evidence="6">Leaf</tissue>
    </source>
</reference>
<protein>
    <submittedName>
        <fullName evidence="6">Probable pectinesterase/pectinesterase inhibitor 17</fullName>
    </submittedName>
</protein>
<gene>
    <name evidence="6" type="primary">LOC104759819</name>
</gene>
<accession>A0ABM1R7H3</accession>
<evidence type="ECO:0000256" key="3">
    <source>
        <dbReference type="ARBA" id="ARBA00023085"/>
    </source>
</evidence>
<keyword evidence="3" id="KW-0063">Aspartyl esterase</keyword>
<dbReference type="GeneID" id="104759819"/>
<reference evidence="5" key="1">
    <citation type="journal article" date="2014" name="Nat. Commun.">
        <title>The emerging biofuel crop Camelina sativa retains a highly undifferentiated hexaploid genome structure.</title>
        <authorList>
            <person name="Kagale S."/>
            <person name="Koh C."/>
            <person name="Nixon J."/>
            <person name="Bollina V."/>
            <person name="Clarke W.E."/>
            <person name="Tuteja R."/>
            <person name="Spillane C."/>
            <person name="Robinson S.J."/>
            <person name="Links M.G."/>
            <person name="Clarke C."/>
            <person name="Higgins E.E."/>
            <person name="Huebert T."/>
            <person name="Sharpe A.G."/>
            <person name="Parkin I.A."/>
        </authorList>
    </citation>
    <scope>NUCLEOTIDE SEQUENCE [LARGE SCALE GENOMIC DNA]</scope>
    <source>
        <strain evidence="5">cv. DH55</strain>
    </source>
</reference>